<evidence type="ECO:0000313" key="1">
    <source>
        <dbReference type="EMBL" id="MTT74697.1"/>
    </source>
</evidence>
<dbReference type="EMBL" id="WNBW01000001">
    <property type="protein sequence ID" value="MTU02828.1"/>
    <property type="molecule type" value="Genomic_DNA"/>
</dbReference>
<accession>A0A7X2XDZ0</accession>
<evidence type="ECO:0000313" key="2">
    <source>
        <dbReference type="EMBL" id="MTU02828.1"/>
    </source>
</evidence>
<dbReference type="Proteomes" id="UP000484547">
    <property type="component" value="Unassembled WGS sequence"/>
</dbReference>
<protein>
    <submittedName>
        <fullName evidence="1">Uncharacterized protein</fullName>
    </submittedName>
</protein>
<comment type="caution">
    <text evidence="1">The sequence shown here is derived from an EMBL/GenBank/DDBJ whole genome shotgun (WGS) entry which is preliminary data.</text>
</comment>
<dbReference type="Proteomes" id="UP000443070">
    <property type="component" value="Unassembled WGS sequence"/>
</dbReference>
<dbReference type="Pfam" id="PF13332">
    <property type="entry name" value="Fil_haemagg_2"/>
    <property type="match status" value="1"/>
</dbReference>
<name>A0A7X2XDZ0_9FIRM</name>
<keyword evidence="3" id="KW-1185">Reference proteome</keyword>
<evidence type="ECO:0000313" key="4">
    <source>
        <dbReference type="Proteomes" id="UP000484547"/>
    </source>
</evidence>
<proteinExistence type="predicted"/>
<organism evidence="1 4">
    <name type="scientific">Phascolarctobacterium faecium</name>
    <dbReference type="NCBI Taxonomy" id="33025"/>
    <lineage>
        <taxon>Bacteria</taxon>
        <taxon>Bacillati</taxon>
        <taxon>Bacillota</taxon>
        <taxon>Negativicutes</taxon>
        <taxon>Acidaminococcales</taxon>
        <taxon>Acidaminococcaceae</taxon>
        <taxon>Phascolarctobacterium</taxon>
    </lineage>
</organism>
<dbReference type="EMBL" id="WNBM01000001">
    <property type="protein sequence ID" value="MTT74697.1"/>
    <property type="molecule type" value="Genomic_DNA"/>
</dbReference>
<reference evidence="3 4" key="1">
    <citation type="journal article" date="2019" name="Nat. Med.">
        <title>A library of human gut bacterial isolates paired with longitudinal multiomics data enables mechanistic microbiome research.</title>
        <authorList>
            <person name="Poyet M."/>
            <person name="Groussin M."/>
            <person name="Gibbons S.M."/>
            <person name="Avila-Pacheco J."/>
            <person name="Jiang X."/>
            <person name="Kearney S.M."/>
            <person name="Perrotta A.R."/>
            <person name="Berdy B."/>
            <person name="Zhao S."/>
            <person name="Lieberman T.D."/>
            <person name="Swanson P.K."/>
            <person name="Smith M."/>
            <person name="Roesemann S."/>
            <person name="Alexander J.E."/>
            <person name="Rich S.A."/>
            <person name="Livny J."/>
            <person name="Vlamakis H."/>
            <person name="Clish C."/>
            <person name="Bullock K."/>
            <person name="Deik A."/>
            <person name="Scott J."/>
            <person name="Pierce K.A."/>
            <person name="Xavier R.J."/>
            <person name="Alm E.J."/>
        </authorList>
    </citation>
    <scope>NUCLEOTIDE SEQUENCE [LARGE SCALE GENOMIC DNA]</scope>
    <source>
        <strain evidence="1 4">BIOML-A13</strain>
        <strain evidence="2 3">BIOML-A3</strain>
    </source>
</reference>
<dbReference type="GO" id="GO:0003824">
    <property type="term" value="F:catalytic activity"/>
    <property type="evidence" value="ECO:0007669"/>
    <property type="project" value="UniProtKB-ARBA"/>
</dbReference>
<evidence type="ECO:0000313" key="3">
    <source>
        <dbReference type="Proteomes" id="UP000443070"/>
    </source>
</evidence>
<gene>
    <name evidence="1" type="ORF">GMD11_00240</name>
    <name evidence="2" type="ORF">GMD18_00235</name>
</gene>
<sequence length="57" mass="6294">MTTVAQGSTVKADGNVNITTTEKRYQHQRQLCQRRNVNLTAKGDVNITSSDNTNVSK</sequence>
<dbReference type="AlphaFoldDB" id="A0A7X2XDZ0"/>
<dbReference type="InterPro" id="IPR025157">
    <property type="entry name" value="Hemagglutinin_rpt"/>
</dbReference>